<keyword evidence="2" id="KW-1185">Reference proteome</keyword>
<dbReference type="InParanoid" id="M4C027"/>
<sequence>MSLSVSFLFQSRVLSSYKESRPGTEVSRRTLSSVAGDSVTWSSLCDIKPIRFMNAFIRDIVAVMRKVVALCRQQAETILTLRCISTYGPLHHGNRT</sequence>
<name>M4C027_HYAAE</name>
<dbReference type="Proteomes" id="UP000011713">
    <property type="component" value="Unassembled WGS sequence"/>
</dbReference>
<dbReference type="EMBL" id="JH598069">
    <property type="status" value="NOT_ANNOTATED_CDS"/>
    <property type="molecule type" value="Genomic_DNA"/>
</dbReference>
<reference evidence="1" key="2">
    <citation type="submission" date="2015-06" db="UniProtKB">
        <authorList>
            <consortium name="EnsemblProtists"/>
        </authorList>
    </citation>
    <scope>IDENTIFICATION</scope>
    <source>
        <strain evidence="1">Emoy2</strain>
    </source>
</reference>
<protein>
    <submittedName>
        <fullName evidence="1">Uncharacterized protein</fullName>
    </submittedName>
</protein>
<proteinExistence type="predicted"/>
<dbReference type="VEuPathDB" id="FungiDB:HpaG812206"/>
<evidence type="ECO:0000313" key="2">
    <source>
        <dbReference type="Proteomes" id="UP000011713"/>
    </source>
</evidence>
<reference evidence="2" key="1">
    <citation type="journal article" date="2010" name="Science">
        <title>Signatures of adaptation to obligate biotrophy in the Hyaloperonospora arabidopsidis genome.</title>
        <authorList>
            <person name="Baxter L."/>
            <person name="Tripathy S."/>
            <person name="Ishaque N."/>
            <person name="Boot N."/>
            <person name="Cabral A."/>
            <person name="Kemen E."/>
            <person name="Thines M."/>
            <person name="Ah-Fong A."/>
            <person name="Anderson R."/>
            <person name="Badejoko W."/>
            <person name="Bittner-Eddy P."/>
            <person name="Boore J.L."/>
            <person name="Chibucos M.C."/>
            <person name="Coates M."/>
            <person name="Dehal P."/>
            <person name="Delehaunty K."/>
            <person name="Dong S."/>
            <person name="Downton P."/>
            <person name="Dumas B."/>
            <person name="Fabro G."/>
            <person name="Fronick C."/>
            <person name="Fuerstenberg S.I."/>
            <person name="Fulton L."/>
            <person name="Gaulin E."/>
            <person name="Govers F."/>
            <person name="Hughes L."/>
            <person name="Humphray S."/>
            <person name="Jiang R.H."/>
            <person name="Judelson H."/>
            <person name="Kamoun S."/>
            <person name="Kyung K."/>
            <person name="Meijer H."/>
            <person name="Minx P."/>
            <person name="Morris P."/>
            <person name="Nelson J."/>
            <person name="Phuntumart V."/>
            <person name="Qutob D."/>
            <person name="Rehmany A."/>
            <person name="Rougon-Cardoso A."/>
            <person name="Ryden P."/>
            <person name="Torto-Alalibo T."/>
            <person name="Studholme D."/>
            <person name="Wang Y."/>
            <person name="Win J."/>
            <person name="Wood J."/>
            <person name="Clifton S.W."/>
            <person name="Rogers J."/>
            <person name="Van den Ackerveken G."/>
            <person name="Jones J.D."/>
            <person name="McDowell J.M."/>
            <person name="Beynon J."/>
            <person name="Tyler B.M."/>
        </authorList>
    </citation>
    <scope>NUCLEOTIDE SEQUENCE [LARGE SCALE GENOMIC DNA]</scope>
    <source>
        <strain evidence="2">Emoy2</strain>
    </source>
</reference>
<organism evidence="1 2">
    <name type="scientific">Hyaloperonospora arabidopsidis (strain Emoy2)</name>
    <name type="common">Downy mildew agent</name>
    <name type="synonym">Peronospora arabidopsidis</name>
    <dbReference type="NCBI Taxonomy" id="559515"/>
    <lineage>
        <taxon>Eukaryota</taxon>
        <taxon>Sar</taxon>
        <taxon>Stramenopiles</taxon>
        <taxon>Oomycota</taxon>
        <taxon>Peronosporomycetes</taxon>
        <taxon>Peronosporales</taxon>
        <taxon>Peronosporaceae</taxon>
        <taxon>Hyaloperonospora</taxon>
    </lineage>
</organism>
<dbReference type="AlphaFoldDB" id="M4C027"/>
<dbReference type="HOGENOM" id="CLU_2364126_0_0_1"/>
<evidence type="ECO:0000313" key="1">
    <source>
        <dbReference type="EnsemblProtists" id="HpaP812206"/>
    </source>
</evidence>
<accession>M4C027</accession>
<dbReference type="EnsemblProtists" id="HpaT812206">
    <property type="protein sequence ID" value="HpaP812206"/>
    <property type="gene ID" value="HpaG812206"/>
</dbReference>